<name>A0A2T9YPK4_9FUNG</name>
<comment type="catalytic activity">
    <reaction evidence="12">
        <text>GTP + H2O = GDP + phosphate + H(+)</text>
        <dbReference type="Rhea" id="RHEA:19669"/>
        <dbReference type="ChEBI" id="CHEBI:15377"/>
        <dbReference type="ChEBI" id="CHEBI:15378"/>
        <dbReference type="ChEBI" id="CHEBI:37565"/>
        <dbReference type="ChEBI" id="CHEBI:43474"/>
        <dbReference type="ChEBI" id="CHEBI:58189"/>
        <dbReference type="EC" id="3.6.5.4"/>
    </reaction>
    <physiologicalReaction direction="left-to-right" evidence="12">
        <dbReference type="Rhea" id="RHEA:19670"/>
    </physiologicalReaction>
</comment>
<reference evidence="15 16" key="1">
    <citation type="journal article" date="2018" name="MBio">
        <title>Comparative Genomics Reveals the Core Gene Toolbox for the Fungus-Insect Symbiosis.</title>
        <authorList>
            <person name="Wang Y."/>
            <person name="Stata M."/>
            <person name="Wang W."/>
            <person name="Stajich J.E."/>
            <person name="White M.M."/>
            <person name="Moncalvo J.M."/>
        </authorList>
    </citation>
    <scope>NUCLEOTIDE SEQUENCE [LARGE SCALE GENOMIC DNA]</scope>
    <source>
        <strain evidence="15 16">SWE-8-4</strain>
    </source>
</reference>
<evidence type="ECO:0000256" key="9">
    <source>
        <dbReference type="ARBA" id="ARBA00023134"/>
    </source>
</evidence>
<dbReference type="EMBL" id="MBFR01000097">
    <property type="protein sequence ID" value="PVU94257.1"/>
    <property type="molecule type" value="Genomic_DNA"/>
</dbReference>
<comment type="domain">
    <text evidence="13">The M domain binds the 7SL RNA and the signal sequence of presecretory proteins.</text>
</comment>
<dbReference type="Proteomes" id="UP000245383">
    <property type="component" value="Unassembled WGS sequence"/>
</dbReference>
<dbReference type="InterPro" id="IPR036891">
    <property type="entry name" value="Signal_recog_part_SRP54_M_sf"/>
</dbReference>
<comment type="subcellular location">
    <subcellularLocation>
        <location evidence="2 13">Cytoplasm</location>
    </subcellularLocation>
    <subcellularLocation>
        <location evidence="1 13">Endoplasmic reticulum</location>
    </subcellularLocation>
</comment>
<evidence type="ECO:0000256" key="13">
    <source>
        <dbReference type="RuleBase" id="RU364034"/>
    </source>
</evidence>
<dbReference type="GO" id="GO:0030942">
    <property type="term" value="F:endoplasmic reticulum signal peptide binding"/>
    <property type="evidence" value="ECO:0007669"/>
    <property type="project" value="TreeGrafter"/>
</dbReference>
<comment type="domain">
    <text evidence="13">The NG domain, also named G domain, is a special guanosine triphosphatase (GTPase) domain, which binds GTP and forms a guanosine 5'-triphosphate (GTP)-dependent complex with a homologous NG domain in the SRP receptor subunit srp101. The two NG domains undergo cooperative rearrangements upon their assembly, which culminate in the reciprocal activation of the GTPase activity of one another. SRP receptor compaction upon binding with cargo-loaded SRP and GTPase rearrangement drive SRP-mediated cotranslational protein translocation into the ER.</text>
</comment>
<evidence type="ECO:0000256" key="11">
    <source>
        <dbReference type="ARBA" id="ARBA00023274"/>
    </source>
</evidence>
<protein>
    <recommendedName>
        <fullName evidence="13">Signal recognition particle 54 kDa protein</fullName>
    </recommendedName>
</protein>
<keyword evidence="5 13" id="KW-0547">Nucleotide-binding</keyword>
<dbReference type="InterPro" id="IPR042101">
    <property type="entry name" value="SRP54_N_sf"/>
</dbReference>
<dbReference type="STRING" id="133385.A0A2T9YPK4"/>
<dbReference type="PROSITE" id="PS00300">
    <property type="entry name" value="SRP54"/>
    <property type="match status" value="1"/>
</dbReference>
<evidence type="ECO:0000256" key="7">
    <source>
        <dbReference type="ARBA" id="ARBA00022824"/>
    </source>
</evidence>
<sequence length="535" mass="58514">MVLNELGNKINNVLQSLSKEPVIDKRVLDAMLKDISAALLSSDVNVKLVLKLRENIKKTVDLDKLAAGINKNKIIQNAVFDELCKLVDPGVEVWQPKKKKQNVIMTVGLQGSGKTTSCTKLASYFHRRGWKTALVCADTFRAGAFDQLKQNAAKAHIPYYGSYEESDPVQIATEGVAKFKEKNFEIIIVDTSGRHKQESQLFDEMKQIYDNVNPDNVIFVLDGTIGQAAELQAQAFKESIDVGSIILTKMDGHAKGGGAISAVAATKSPILFIGTGEHIHDLEKFSSRSFISKMLGMGDLSGLVETVQTLQLEDSQDLMKNISQGVFTLKDMRDQFEMINKMGPLNKIAGMLPGIPPEVLQGLGEEDGKNHMKQFMCIFDSMNEQELYSDGKIFEKEPTRIVRVARGSGTNKLMVESMLSKHKAFGQIVKKMGGNKGLLKGLSPDLMNSMGGMGGMDPSNMSPSQLARMQQQMSKMMPPQMMQSLNSGGGIQQMMKQFMGGMGGMGGMGDMGGMGGMGDMGAMQDMFSKMMGRNR</sequence>
<keyword evidence="6" id="KW-0378">Hydrolase</keyword>
<dbReference type="GO" id="GO:0005525">
    <property type="term" value="F:GTP binding"/>
    <property type="evidence" value="ECO:0007669"/>
    <property type="project" value="UniProtKB-UniRule"/>
</dbReference>
<keyword evidence="9 13" id="KW-0342">GTP-binding</keyword>
<dbReference type="Gene3D" id="1.20.120.140">
    <property type="entry name" value="Signal recognition particle SRP54, nucleotide-binding domain"/>
    <property type="match status" value="1"/>
</dbReference>
<dbReference type="InterPro" id="IPR027417">
    <property type="entry name" value="P-loop_NTPase"/>
</dbReference>
<dbReference type="InterPro" id="IPR036225">
    <property type="entry name" value="SRP/SRP_N"/>
</dbReference>
<dbReference type="SUPFAM" id="SSF47446">
    <property type="entry name" value="Signal peptide-binding domain"/>
    <property type="match status" value="1"/>
</dbReference>
<comment type="subunit">
    <text evidence="13">Fungal signal recognition particle consists of a 7S RNA molecule (scR1) and at least six protein subunits: srp72, srp68, srp54, sec65, srp21 and srp14.</text>
</comment>
<dbReference type="FunFam" id="1.20.120.140:FF:000001">
    <property type="entry name" value="Signal recognition particle GTPase"/>
    <property type="match status" value="1"/>
</dbReference>
<dbReference type="CDD" id="cd17875">
    <property type="entry name" value="SRP54_G"/>
    <property type="match status" value="1"/>
</dbReference>
<dbReference type="InterPro" id="IPR022941">
    <property type="entry name" value="SRP54"/>
</dbReference>
<keyword evidence="16" id="KW-1185">Reference proteome</keyword>
<evidence type="ECO:0000256" key="5">
    <source>
        <dbReference type="ARBA" id="ARBA00022741"/>
    </source>
</evidence>
<gene>
    <name evidence="15" type="ORF">BB561_002684</name>
</gene>
<dbReference type="OrthoDB" id="10250817at2759"/>
<comment type="function">
    <text evidence="13">Signal-recognition-particle (SRP) assembly has a crucial role in targeting secretory proteins to the rough endoplasmic reticulum (ER) membrane. SRP is required for the cotranslational protein translocation for ER import and preferentially recognizes strongly hydrophobic signal sequences. It is involved in targeting the nascent chain-ribosome (RNC) complex to the ER and is proposed to participate in the arrest of nascent chain elongation during membrane targeting. SRP54 binds to the signal sequence of presecretory protein when they emerge from the ribosomes. SRP54 interacts with the scR1 RNA and mediates the association of the resulting SRP-RNC complex with the signal recognition particle receptor (SR) via its alpha subunit SRP101. Both, SRP54 and SRP101, are locked in their GTP bound forms in the SRP-RNC-SR complex, which dissociates upon transferring the signal sequence to the protein-conducting channel (translocon). After signal sequence transfer, SRP54 and SRP101 act as reciprocal GTPase-activating proteins (GAPs), thereby resolving their association.</text>
</comment>
<dbReference type="GO" id="GO:0005783">
    <property type="term" value="C:endoplasmic reticulum"/>
    <property type="evidence" value="ECO:0007669"/>
    <property type="project" value="UniProtKB-SubCell"/>
</dbReference>
<comment type="similarity">
    <text evidence="3 13">Belongs to the GTP-binding SRP family. SRP54 subfamily.</text>
</comment>
<evidence type="ECO:0000259" key="14">
    <source>
        <dbReference type="PROSITE" id="PS00300"/>
    </source>
</evidence>
<dbReference type="Pfam" id="PF02881">
    <property type="entry name" value="SRP54_N"/>
    <property type="match status" value="1"/>
</dbReference>
<dbReference type="GO" id="GO:0003924">
    <property type="term" value="F:GTPase activity"/>
    <property type="evidence" value="ECO:0007669"/>
    <property type="project" value="UniProtKB-UniRule"/>
</dbReference>
<dbReference type="Gene3D" id="1.10.260.30">
    <property type="entry name" value="Signal recognition particle, SRP54 subunit, M-domain"/>
    <property type="match status" value="1"/>
</dbReference>
<evidence type="ECO:0000256" key="10">
    <source>
        <dbReference type="ARBA" id="ARBA00023135"/>
    </source>
</evidence>
<dbReference type="SMART" id="SM00963">
    <property type="entry name" value="SRP54_N"/>
    <property type="match status" value="1"/>
</dbReference>
<dbReference type="SUPFAM" id="SSF47364">
    <property type="entry name" value="Domain of the SRP/SRP receptor G-proteins"/>
    <property type="match status" value="1"/>
</dbReference>
<keyword evidence="11 13" id="KW-0687">Ribonucleoprotein</keyword>
<dbReference type="GO" id="GO:0008312">
    <property type="term" value="F:7S RNA binding"/>
    <property type="evidence" value="ECO:0007669"/>
    <property type="project" value="UniProtKB-UniRule"/>
</dbReference>
<dbReference type="AlphaFoldDB" id="A0A2T9YPK4"/>
<dbReference type="Pfam" id="PF00448">
    <property type="entry name" value="SRP54"/>
    <property type="match status" value="1"/>
</dbReference>
<dbReference type="GO" id="GO:0006616">
    <property type="term" value="P:SRP-dependent cotranslational protein targeting to membrane, translocation"/>
    <property type="evidence" value="ECO:0007669"/>
    <property type="project" value="TreeGrafter"/>
</dbReference>
<dbReference type="Pfam" id="PF02978">
    <property type="entry name" value="SRP_SPB"/>
    <property type="match status" value="1"/>
</dbReference>
<evidence type="ECO:0000256" key="3">
    <source>
        <dbReference type="ARBA" id="ARBA00005450"/>
    </source>
</evidence>
<dbReference type="FunFam" id="3.40.50.300:FF:000022">
    <property type="entry name" value="Signal recognition particle 54 kDa subunit"/>
    <property type="match status" value="1"/>
</dbReference>
<comment type="caution">
    <text evidence="15">The sequence shown here is derived from an EMBL/GenBank/DDBJ whole genome shotgun (WGS) entry which is preliminary data.</text>
</comment>
<evidence type="ECO:0000256" key="8">
    <source>
        <dbReference type="ARBA" id="ARBA00022884"/>
    </source>
</evidence>
<keyword evidence="10 13" id="KW-0733">Signal recognition particle</keyword>
<evidence type="ECO:0000256" key="2">
    <source>
        <dbReference type="ARBA" id="ARBA00004496"/>
    </source>
</evidence>
<dbReference type="InterPro" id="IPR000897">
    <property type="entry name" value="SRP54_GTPase_dom"/>
</dbReference>
<accession>A0A2T9YPK4</accession>
<organism evidence="15 16">
    <name type="scientific">Smittium simulii</name>
    <dbReference type="NCBI Taxonomy" id="133385"/>
    <lineage>
        <taxon>Eukaryota</taxon>
        <taxon>Fungi</taxon>
        <taxon>Fungi incertae sedis</taxon>
        <taxon>Zoopagomycota</taxon>
        <taxon>Kickxellomycotina</taxon>
        <taxon>Harpellomycetes</taxon>
        <taxon>Harpellales</taxon>
        <taxon>Legeriomycetaceae</taxon>
        <taxon>Smittium</taxon>
    </lineage>
</organism>
<feature type="domain" description="SRP54-type proteins GTP-binding" evidence="14">
    <location>
        <begin position="269"/>
        <end position="282"/>
    </location>
</feature>
<dbReference type="InterPro" id="IPR006325">
    <property type="entry name" value="SRP54_euk"/>
</dbReference>
<dbReference type="SUPFAM" id="SSF52540">
    <property type="entry name" value="P-loop containing nucleoside triphosphate hydrolases"/>
    <property type="match status" value="1"/>
</dbReference>
<proteinExistence type="inferred from homology"/>
<evidence type="ECO:0000313" key="15">
    <source>
        <dbReference type="EMBL" id="PVU94257.1"/>
    </source>
</evidence>
<keyword evidence="4 13" id="KW-0963">Cytoplasm</keyword>
<dbReference type="Gene3D" id="3.40.50.300">
    <property type="entry name" value="P-loop containing nucleotide triphosphate hydrolases"/>
    <property type="match status" value="1"/>
</dbReference>
<dbReference type="GO" id="GO:0005786">
    <property type="term" value="C:signal recognition particle, endoplasmic reticulum targeting"/>
    <property type="evidence" value="ECO:0007669"/>
    <property type="project" value="UniProtKB-UniRule"/>
</dbReference>
<keyword evidence="8 13" id="KW-0694">RNA-binding</keyword>
<dbReference type="GO" id="GO:0005829">
    <property type="term" value="C:cytosol"/>
    <property type="evidence" value="ECO:0007669"/>
    <property type="project" value="TreeGrafter"/>
</dbReference>
<evidence type="ECO:0000256" key="6">
    <source>
        <dbReference type="ARBA" id="ARBA00022801"/>
    </source>
</evidence>
<dbReference type="HAMAP" id="MF_00306">
    <property type="entry name" value="SRP54"/>
    <property type="match status" value="1"/>
</dbReference>
<dbReference type="InterPro" id="IPR013822">
    <property type="entry name" value="Signal_recog_particl_SRP54_hlx"/>
</dbReference>
<dbReference type="PANTHER" id="PTHR11564:SF5">
    <property type="entry name" value="SIGNAL RECOGNITION PARTICLE SUBUNIT SRP54"/>
    <property type="match status" value="1"/>
</dbReference>
<evidence type="ECO:0000256" key="4">
    <source>
        <dbReference type="ARBA" id="ARBA00022490"/>
    </source>
</evidence>
<dbReference type="NCBIfam" id="TIGR01425">
    <property type="entry name" value="SRP54_euk"/>
    <property type="match status" value="1"/>
</dbReference>
<dbReference type="PANTHER" id="PTHR11564">
    <property type="entry name" value="SIGNAL RECOGNITION PARTICLE 54K PROTEIN SRP54"/>
    <property type="match status" value="1"/>
</dbReference>
<evidence type="ECO:0000256" key="1">
    <source>
        <dbReference type="ARBA" id="ARBA00004240"/>
    </source>
</evidence>
<dbReference type="SMART" id="SM00962">
    <property type="entry name" value="SRP54"/>
    <property type="match status" value="1"/>
</dbReference>
<evidence type="ECO:0000256" key="12">
    <source>
        <dbReference type="ARBA" id="ARBA00048157"/>
    </source>
</evidence>
<keyword evidence="7 13" id="KW-0256">Endoplasmic reticulum</keyword>
<dbReference type="InterPro" id="IPR004125">
    <property type="entry name" value="Signal_recog_particle_SRP54_M"/>
</dbReference>
<evidence type="ECO:0000313" key="16">
    <source>
        <dbReference type="Proteomes" id="UP000245383"/>
    </source>
</evidence>